<evidence type="ECO:0000313" key="1">
    <source>
        <dbReference type="EMBL" id="MCY9574551.1"/>
    </source>
</evidence>
<gene>
    <name evidence="1" type="ORF">M5W27_01710</name>
</gene>
<dbReference type="EMBL" id="JAMDMH010000005">
    <property type="protein sequence ID" value="MCY9574551.1"/>
    <property type="molecule type" value="Genomic_DNA"/>
</dbReference>
<accession>A0ABT4EXM1</accession>
<proteinExistence type="predicted"/>
<reference evidence="1 2" key="1">
    <citation type="submission" date="2022-05" db="EMBL/GenBank/DDBJ databases">
        <title>Genome Sequencing of Bee-Associated Microbes.</title>
        <authorList>
            <person name="Dunlap C."/>
        </authorList>
    </citation>
    <scope>NUCLEOTIDE SEQUENCE [LARGE SCALE GENOMIC DNA]</scope>
    <source>
        <strain evidence="1 2">CBP-1093</strain>
    </source>
</reference>
<dbReference type="RefSeq" id="WP_242059712.1">
    <property type="nucleotide sequence ID" value="NZ_JAMDMH010000005.1"/>
</dbReference>
<keyword evidence="2" id="KW-1185">Reference proteome</keyword>
<evidence type="ECO:0000313" key="2">
    <source>
        <dbReference type="Proteomes" id="UP001527057"/>
    </source>
</evidence>
<organism evidence="1 2">
    <name type="scientific">Bacillus xiamenensis</name>
    <dbReference type="NCBI Taxonomy" id="1178537"/>
    <lineage>
        <taxon>Bacteria</taxon>
        <taxon>Bacillati</taxon>
        <taxon>Bacillota</taxon>
        <taxon>Bacilli</taxon>
        <taxon>Bacillales</taxon>
        <taxon>Bacillaceae</taxon>
        <taxon>Bacillus</taxon>
    </lineage>
</organism>
<name>A0ABT4EXM1_9BACI</name>
<protein>
    <submittedName>
        <fullName evidence="1">Uncharacterized protein</fullName>
    </submittedName>
</protein>
<dbReference type="Proteomes" id="UP001527057">
    <property type="component" value="Unassembled WGS sequence"/>
</dbReference>
<sequence length="50" mass="5725">MAFTSRQLTYVKVHDKPKTNPLHCCGEGTHLDKKTKENTTLKAFDYQVIS</sequence>
<comment type="caution">
    <text evidence="1">The sequence shown here is derived from an EMBL/GenBank/DDBJ whole genome shotgun (WGS) entry which is preliminary data.</text>
</comment>